<gene>
    <name evidence="9" type="primary">LOC106819163</name>
</gene>
<evidence type="ECO:0000256" key="4">
    <source>
        <dbReference type="ARBA" id="ARBA00023136"/>
    </source>
</evidence>
<dbReference type="InterPro" id="IPR015919">
    <property type="entry name" value="Cadherin-like_sf"/>
</dbReference>
<dbReference type="RefSeq" id="XP_014679303.1">
    <property type="nucleotide sequence ID" value="XM_014823817.1"/>
</dbReference>
<dbReference type="Pfam" id="PF00028">
    <property type="entry name" value="Cadherin"/>
    <property type="match status" value="1"/>
</dbReference>
<dbReference type="InterPro" id="IPR002126">
    <property type="entry name" value="Cadherin-like_dom"/>
</dbReference>
<keyword evidence="8" id="KW-1185">Reference proteome</keyword>
<dbReference type="CDD" id="cd11304">
    <property type="entry name" value="Cadherin_repeat"/>
    <property type="match status" value="2"/>
</dbReference>
<evidence type="ECO:0000259" key="7">
    <source>
        <dbReference type="PROSITE" id="PS50268"/>
    </source>
</evidence>
<sequence length="448" mass="50222">EEEVFSRLEHEEPFKYKLGEIPAAFYDDPEVDDKICYCIVDGDENDRFSVSGNKDDDKFQLWQDKELDREEKASYELVVQATNCDKEPDYDESLINATAYLPVRVVVGDINDSPVAFMQTLYTAGITTDNQLGDVVLDTIKATTLDIYPNDVMTYAIVKDSWNYDELDHNYDEPSDPFKIDAATAVITLAHNPGDDSSGYIKFKVIVTDPPVDEGPHSSTADVTIQILSQNDQMEFVLAMSKSEFYDKRDEFVKTLEDITGLTAYVDEVATYYDESGAASESLISVFVHFVDEDGDIVGVGAVEDLFDRADTDDVVVLYEEFSVYSIQGRGRREAKPVAAVGRAYILALIIVSIILPIVIVVLVCVWCNEVKKYKRKLRAAKAVAFGEEAIITLSSRESEMNKITVPNTNQYAYEGSNPMWMQTVDANVFDNAAMKDDDEESDTTRQV</sequence>
<dbReference type="GeneID" id="106819163"/>
<feature type="transmembrane region" description="Helical" evidence="6">
    <location>
        <begin position="344"/>
        <end position="369"/>
    </location>
</feature>
<evidence type="ECO:0000313" key="8">
    <source>
        <dbReference type="Proteomes" id="UP000695022"/>
    </source>
</evidence>
<dbReference type="PANTHER" id="PTHR24027:SF438">
    <property type="entry name" value="CADHERIN 23"/>
    <property type="match status" value="1"/>
</dbReference>
<keyword evidence="4 6" id="KW-0472">Membrane</keyword>
<dbReference type="SMART" id="SM00112">
    <property type="entry name" value="CA"/>
    <property type="match status" value="2"/>
</dbReference>
<evidence type="ECO:0000256" key="3">
    <source>
        <dbReference type="ARBA" id="ARBA00022837"/>
    </source>
</evidence>
<evidence type="ECO:0000256" key="6">
    <source>
        <dbReference type="SAM" id="Phobius"/>
    </source>
</evidence>
<dbReference type="InterPro" id="IPR039808">
    <property type="entry name" value="Cadherin"/>
</dbReference>
<dbReference type="Gene3D" id="2.60.40.60">
    <property type="entry name" value="Cadherins"/>
    <property type="match status" value="2"/>
</dbReference>
<keyword evidence="3 5" id="KW-0106">Calcium</keyword>
<feature type="domain" description="Cadherin" evidence="7">
    <location>
        <begin position="27"/>
        <end position="117"/>
    </location>
</feature>
<dbReference type="PANTHER" id="PTHR24027">
    <property type="entry name" value="CADHERIN-23"/>
    <property type="match status" value="1"/>
</dbReference>
<feature type="domain" description="Cadherin" evidence="7">
    <location>
        <begin position="118"/>
        <end position="245"/>
    </location>
</feature>
<dbReference type="PROSITE" id="PS50268">
    <property type="entry name" value="CADHERIN_2"/>
    <property type="match status" value="2"/>
</dbReference>
<comment type="subcellular location">
    <subcellularLocation>
        <location evidence="1">Membrane</location>
    </subcellularLocation>
</comment>
<evidence type="ECO:0000256" key="2">
    <source>
        <dbReference type="ARBA" id="ARBA00022737"/>
    </source>
</evidence>
<evidence type="ECO:0000256" key="1">
    <source>
        <dbReference type="ARBA" id="ARBA00004370"/>
    </source>
</evidence>
<reference evidence="9" key="1">
    <citation type="submission" date="2025-08" db="UniProtKB">
        <authorList>
            <consortium name="RefSeq"/>
        </authorList>
    </citation>
    <scope>IDENTIFICATION</scope>
</reference>
<feature type="non-terminal residue" evidence="9">
    <location>
        <position position="1"/>
    </location>
</feature>
<dbReference type="Proteomes" id="UP000695022">
    <property type="component" value="Unplaced"/>
</dbReference>
<proteinExistence type="predicted"/>
<keyword evidence="6" id="KW-0812">Transmembrane</keyword>
<keyword evidence="6" id="KW-1133">Transmembrane helix</keyword>
<evidence type="ECO:0000313" key="9">
    <source>
        <dbReference type="RefSeq" id="XP_014679303.1"/>
    </source>
</evidence>
<dbReference type="SUPFAM" id="SSF49313">
    <property type="entry name" value="Cadherin-like"/>
    <property type="match status" value="2"/>
</dbReference>
<keyword evidence="2" id="KW-0677">Repeat</keyword>
<name>A0ABM1F4D2_PRICU</name>
<organism evidence="8 9">
    <name type="scientific">Priapulus caudatus</name>
    <name type="common">Priapulid worm</name>
    <dbReference type="NCBI Taxonomy" id="37621"/>
    <lineage>
        <taxon>Eukaryota</taxon>
        <taxon>Metazoa</taxon>
        <taxon>Ecdysozoa</taxon>
        <taxon>Scalidophora</taxon>
        <taxon>Priapulida</taxon>
        <taxon>Priapulimorpha</taxon>
        <taxon>Priapulimorphida</taxon>
        <taxon>Priapulidae</taxon>
        <taxon>Priapulus</taxon>
    </lineage>
</organism>
<protein>
    <submittedName>
        <fullName evidence="9">Cadherin-23-like</fullName>
    </submittedName>
</protein>
<evidence type="ECO:0000256" key="5">
    <source>
        <dbReference type="PROSITE-ProRule" id="PRU00043"/>
    </source>
</evidence>
<accession>A0ABM1F4D2</accession>